<feature type="compositionally biased region" description="Basic and acidic residues" evidence="1">
    <location>
        <begin position="110"/>
        <end position="120"/>
    </location>
</feature>
<dbReference type="CDD" id="cd00093">
    <property type="entry name" value="HTH_XRE"/>
    <property type="match status" value="1"/>
</dbReference>
<evidence type="ECO:0000313" key="4">
    <source>
        <dbReference type="Proteomes" id="UP000233786"/>
    </source>
</evidence>
<dbReference type="Gene3D" id="1.10.260.40">
    <property type="entry name" value="lambda repressor-like DNA-binding domains"/>
    <property type="match status" value="1"/>
</dbReference>
<dbReference type="InterPro" id="IPR010982">
    <property type="entry name" value="Lambda_DNA-bd_dom_sf"/>
</dbReference>
<dbReference type="InterPro" id="IPR001387">
    <property type="entry name" value="Cro/C1-type_HTH"/>
</dbReference>
<evidence type="ECO:0000313" key="3">
    <source>
        <dbReference type="EMBL" id="PKW13662.1"/>
    </source>
</evidence>
<dbReference type="AlphaFoldDB" id="A0A2N3XSQ1"/>
<gene>
    <name evidence="3" type="ORF">A8926_1210</name>
</gene>
<dbReference type="STRING" id="994479.GCA_000194155_03929"/>
<evidence type="ECO:0000259" key="2">
    <source>
        <dbReference type="PROSITE" id="PS50943"/>
    </source>
</evidence>
<accession>A0A2N3XSQ1</accession>
<name>A0A2N3XSQ1_SACSN</name>
<dbReference type="SUPFAM" id="SSF47413">
    <property type="entry name" value="lambda repressor-like DNA-binding domains"/>
    <property type="match status" value="1"/>
</dbReference>
<reference evidence="3" key="1">
    <citation type="submission" date="2017-12" db="EMBL/GenBank/DDBJ databases">
        <title>Sequencing the genomes of 1000 Actinobacteria strains.</title>
        <authorList>
            <person name="Klenk H.-P."/>
        </authorList>
    </citation>
    <scope>NUCLEOTIDE SEQUENCE [LARGE SCALE GENOMIC DNA]</scope>
    <source>
        <strain evidence="3">DSM 44228</strain>
    </source>
</reference>
<keyword evidence="4" id="KW-1185">Reference proteome</keyword>
<organism evidence="3 4">
    <name type="scientific">Saccharopolyspora spinosa</name>
    <dbReference type="NCBI Taxonomy" id="60894"/>
    <lineage>
        <taxon>Bacteria</taxon>
        <taxon>Bacillati</taxon>
        <taxon>Actinomycetota</taxon>
        <taxon>Actinomycetes</taxon>
        <taxon>Pseudonocardiales</taxon>
        <taxon>Pseudonocardiaceae</taxon>
        <taxon>Saccharopolyspora</taxon>
    </lineage>
</organism>
<comment type="caution">
    <text evidence="3">The sequence shown here is derived from an EMBL/GenBank/DDBJ whole genome shotgun (WGS) entry which is preliminary data.</text>
</comment>
<proteinExistence type="predicted"/>
<protein>
    <submittedName>
        <fullName evidence="3">Helix-turn-helix protein</fullName>
    </submittedName>
</protein>
<feature type="region of interest" description="Disordered" evidence="1">
    <location>
        <begin position="95"/>
        <end position="133"/>
    </location>
</feature>
<dbReference type="SMART" id="SM00530">
    <property type="entry name" value="HTH_XRE"/>
    <property type="match status" value="1"/>
</dbReference>
<feature type="domain" description="HTH cro/C1-type" evidence="2">
    <location>
        <begin position="27"/>
        <end position="81"/>
    </location>
</feature>
<dbReference type="Proteomes" id="UP000233786">
    <property type="component" value="Unassembled WGS sequence"/>
</dbReference>
<dbReference type="GO" id="GO:0003677">
    <property type="term" value="F:DNA binding"/>
    <property type="evidence" value="ECO:0007669"/>
    <property type="project" value="InterPro"/>
</dbReference>
<dbReference type="EMBL" id="PJNB01000001">
    <property type="protein sequence ID" value="PKW13662.1"/>
    <property type="molecule type" value="Genomic_DNA"/>
</dbReference>
<evidence type="ECO:0000256" key="1">
    <source>
        <dbReference type="SAM" id="MobiDB-lite"/>
    </source>
</evidence>
<sequence length="133" mass="14686">MTTAHADPWWRSRQPIRHVDPAVGAMLRSVRVQRQLRQVDVARLARCHEVTIQRLEAGTRAPSVVLANRVADALDLNGPQRALLLSVAVAHAGHSSPYRTGKIPPGTSVEDTRNVRDHYGRNTGTGETRPCAW</sequence>
<dbReference type="PROSITE" id="PS50943">
    <property type="entry name" value="HTH_CROC1"/>
    <property type="match status" value="1"/>
</dbReference>
<dbReference type="Pfam" id="PF13560">
    <property type="entry name" value="HTH_31"/>
    <property type="match status" value="1"/>
</dbReference>